<evidence type="ECO:0000313" key="3">
    <source>
        <dbReference type="Proteomes" id="UP000886889"/>
    </source>
</evidence>
<proteinExistence type="predicted"/>
<dbReference type="PANTHER" id="PTHR47992">
    <property type="entry name" value="PROTEIN PHOSPHATASE"/>
    <property type="match status" value="1"/>
</dbReference>
<gene>
    <name evidence="2" type="ORF">IAC80_08140</name>
</gene>
<dbReference type="Proteomes" id="UP000886889">
    <property type="component" value="Unassembled WGS sequence"/>
</dbReference>
<dbReference type="Gene3D" id="3.60.40.10">
    <property type="entry name" value="PPM-type phosphatase domain"/>
    <property type="match status" value="1"/>
</dbReference>
<dbReference type="AlphaFoldDB" id="A0A9D1T8M4"/>
<organism evidence="2 3">
    <name type="scientific">Candidatus Merdiplasma excrementigallinarum</name>
    <dbReference type="NCBI Taxonomy" id="2840864"/>
    <lineage>
        <taxon>Bacteria</taxon>
        <taxon>Bacillati</taxon>
        <taxon>Bacillota</taxon>
        <taxon>Clostridia</taxon>
        <taxon>Lachnospirales</taxon>
        <taxon>Lachnospiraceae</taxon>
        <taxon>Lachnospiraceae incertae sedis</taxon>
        <taxon>Candidatus Merdiplasma</taxon>
    </lineage>
</organism>
<dbReference type="InterPro" id="IPR036457">
    <property type="entry name" value="PPM-type-like_dom_sf"/>
</dbReference>
<reference evidence="2" key="2">
    <citation type="journal article" date="2021" name="PeerJ">
        <title>Extensive microbial diversity within the chicken gut microbiome revealed by metagenomics and culture.</title>
        <authorList>
            <person name="Gilroy R."/>
            <person name="Ravi A."/>
            <person name="Getino M."/>
            <person name="Pursley I."/>
            <person name="Horton D.L."/>
            <person name="Alikhan N.F."/>
            <person name="Baker D."/>
            <person name="Gharbi K."/>
            <person name="Hall N."/>
            <person name="Watson M."/>
            <person name="Adriaenssens E.M."/>
            <person name="Foster-Nyarko E."/>
            <person name="Jarju S."/>
            <person name="Secka A."/>
            <person name="Antonio M."/>
            <person name="Oren A."/>
            <person name="Chaudhuri R.R."/>
            <person name="La Ragione R."/>
            <person name="Hildebrand F."/>
            <person name="Pallen M.J."/>
        </authorList>
    </citation>
    <scope>NUCLEOTIDE SEQUENCE</scope>
    <source>
        <strain evidence="2">ChiBcec6-7307</strain>
    </source>
</reference>
<evidence type="ECO:0000313" key="2">
    <source>
        <dbReference type="EMBL" id="HIV23889.1"/>
    </source>
</evidence>
<sequence length="244" mass="26614">MKSYCVTDVGVKRNMNQDFVYASNQPVGNLSNLFIVADGMGGHNAGDLASRYTVETMVDYIEGASEKRPIPLLEAAVQAANQKVMEKARADKSLEGMGTTVVAATVQEGCLYVANVGDSRLYLLDDGIEQITRDHSLVEEMVRAGELGREEARNHPEKNIITRAVGVKKQVRIDFFDVSLNPGDKFLLCSDGLTNMVEDQDILKLVKQEDSLEKAAHRLVELANQNGGRDNISVVLAETTANGV</sequence>
<dbReference type="CDD" id="cd00143">
    <property type="entry name" value="PP2Cc"/>
    <property type="match status" value="1"/>
</dbReference>
<dbReference type="SUPFAM" id="SSF81606">
    <property type="entry name" value="PP2C-like"/>
    <property type="match status" value="1"/>
</dbReference>
<dbReference type="SMART" id="SM00332">
    <property type="entry name" value="PP2Cc"/>
    <property type="match status" value="1"/>
</dbReference>
<comment type="caution">
    <text evidence="2">The sequence shown here is derived from an EMBL/GenBank/DDBJ whole genome shotgun (WGS) entry which is preliminary data.</text>
</comment>
<dbReference type="SMART" id="SM00331">
    <property type="entry name" value="PP2C_SIG"/>
    <property type="match status" value="1"/>
</dbReference>
<dbReference type="Pfam" id="PF13672">
    <property type="entry name" value="PP2C_2"/>
    <property type="match status" value="1"/>
</dbReference>
<dbReference type="GO" id="GO:0004722">
    <property type="term" value="F:protein serine/threonine phosphatase activity"/>
    <property type="evidence" value="ECO:0007669"/>
    <property type="project" value="InterPro"/>
</dbReference>
<protein>
    <submittedName>
        <fullName evidence="2">Stp1/IreP family PP2C-type Ser/Thr phosphatase</fullName>
    </submittedName>
</protein>
<reference evidence="2" key="1">
    <citation type="submission" date="2020-10" db="EMBL/GenBank/DDBJ databases">
        <authorList>
            <person name="Gilroy R."/>
        </authorList>
    </citation>
    <scope>NUCLEOTIDE SEQUENCE</scope>
    <source>
        <strain evidence="2">ChiBcec6-7307</strain>
    </source>
</reference>
<accession>A0A9D1T8M4</accession>
<dbReference type="InterPro" id="IPR015655">
    <property type="entry name" value="PP2C"/>
</dbReference>
<evidence type="ECO:0000259" key="1">
    <source>
        <dbReference type="PROSITE" id="PS51746"/>
    </source>
</evidence>
<dbReference type="NCBIfam" id="NF033484">
    <property type="entry name" value="Stp1_PP2C_phos"/>
    <property type="match status" value="1"/>
</dbReference>
<feature type="domain" description="PPM-type phosphatase" evidence="1">
    <location>
        <begin position="3"/>
        <end position="239"/>
    </location>
</feature>
<dbReference type="InterPro" id="IPR001932">
    <property type="entry name" value="PPM-type_phosphatase-like_dom"/>
</dbReference>
<name>A0A9D1T8M4_9FIRM</name>
<dbReference type="PROSITE" id="PS51746">
    <property type="entry name" value="PPM_2"/>
    <property type="match status" value="1"/>
</dbReference>
<dbReference type="EMBL" id="DVOS01000065">
    <property type="protein sequence ID" value="HIV23889.1"/>
    <property type="molecule type" value="Genomic_DNA"/>
</dbReference>